<dbReference type="EMBL" id="LHQQ01000113">
    <property type="protein sequence ID" value="KOS42138.1"/>
    <property type="molecule type" value="Genomic_DNA"/>
</dbReference>
<dbReference type="STRING" id="229535.A0A0M8NZM5"/>
<evidence type="ECO:0000313" key="2">
    <source>
        <dbReference type="EMBL" id="KOS42138.1"/>
    </source>
</evidence>
<accession>A0A0M8NZM5</accession>
<feature type="region of interest" description="Disordered" evidence="1">
    <location>
        <begin position="1"/>
        <end position="334"/>
    </location>
</feature>
<feature type="compositionally biased region" description="Basic and acidic residues" evidence="1">
    <location>
        <begin position="74"/>
        <end position="94"/>
    </location>
</feature>
<keyword evidence="3" id="KW-1185">Reference proteome</keyword>
<feature type="compositionally biased region" description="Polar residues" evidence="1">
    <location>
        <begin position="48"/>
        <end position="59"/>
    </location>
</feature>
<dbReference type="Proteomes" id="UP000037696">
    <property type="component" value="Unassembled WGS sequence"/>
</dbReference>
<feature type="compositionally biased region" description="Low complexity" evidence="1">
    <location>
        <begin position="294"/>
        <end position="305"/>
    </location>
</feature>
<protein>
    <submittedName>
        <fullName evidence="2">Uncharacterized protein</fullName>
    </submittedName>
</protein>
<dbReference type="OrthoDB" id="4362457at2759"/>
<feature type="compositionally biased region" description="Basic and acidic residues" evidence="1">
    <location>
        <begin position="238"/>
        <end position="256"/>
    </location>
</feature>
<evidence type="ECO:0000313" key="3">
    <source>
        <dbReference type="Proteomes" id="UP000037696"/>
    </source>
</evidence>
<evidence type="ECO:0000256" key="1">
    <source>
        <dbReference type="SAM" id="MobiDB-lite"/>
    </source>
</evidence>
<sequence>MSPRTEPKAQDLNPTLPLAGGFAQRPEDYPMTCARHRPNGVNMHSPPHTVNQQLNPLSKRQQKKQRALQNRQRHQQEREQQQSHNEQRGKENRNQRKQKNKNQGQNHPRSPTAQYPKAQGGQGELDDSWGNTKGQNDRTSNHGGSGWENEESKRDNQDNTDQNDNKNDQGEKRNSGSGSPRRDARENHNSPRERGSRWDNNRPTSPDRVSGNDADFLRGSWGQSDHGAQRNSPSRSNHSNEDHNRNDAWGDDDTKSYHKGSKRDHHVSPERKSRGRSSPNRDWGHNEHEERGNSRNSRNNSRSNSWGHAEERRGGGSPTWSQDRNVHRDKKKKKERWEIELEAIDDSFMTCVLPRTIYILDILRFPCILTLQADEVEL</sequence>
<reference evidence="2 3" key="1">
    <citation type="submission" date="2015-08" db="EMBL/GenBank/DDBJ databases">
        <title>Genome sequencing of Penicillium nordicum.</title>
        <authorList>
            <person name="Nguyen H.D."/>
            <person name="Seifert K.A."/>
        </authorList>
    </citation>
    <scope>NUCLEOTIDE SEQUENCE [LARGE SCALE GENOMIC DNA]</scope>
    <source>
        <strain evidence="2 3">DAOMC 185683</strain>
    </source>
</reference>
<dbReference type="AlphaFoldDB" id="A0A0M8NZM5"/>
<name>A0A0M8NZM5_9EURO</name>
<feature type="compositionally biased region" description="Basic and acidic residues" evidence="1">
    <location>
        <begin position="282"/>
        <end position="293"/>
    </location>
</feature>
<proteinExistence type="predicted"/>
<organism evidence="2 3">
    <name type="scientific">Penicillium nordicum</name>
    <dbReference type="NCBI Taxonomy" id="229535"/>
    <lineage>
        <taxon>Eukaryota</taxon>
        <taxon>Fungi</taxon>
        <taxon>Dikarya</taxon>
        <taxon>Ascomycota</taxon>
        <taxon>Pezizomycotina</taxon>
        <taxon>Eurotiomycetes</taxon>
        <taxon>Eurotiomycetidae</taxon>
        <taxon>Eurotiales</taxon>
        <taxon>Aspergillaceae</taxon>
        <taxon>Penicillium</taxon>
    </lineage>
</organism>
<gene>
    <name evidence="2" type="ORF">ACN38_g6995</name>
</gene>
<comment type="caution">
    <text evidence="2">The sequence shown here is derived from an EMBL/GenBank/DDBJ whole genome shotgun (WGS) entry which is preliminary data.</text>
</comment>
<feature type="compositionally biased region" description="Basic and acidic residues" evidence="1">
    <location>
        <begin position="150"/>
        <end position="200"/>
    </location>
</feature>